<dbReference type="EMBL" id="ML996570">
    <property type="protein sequence ID" value="KAF2759399.1"/>
    <property type="molecule type" value="Genomic_DNA"/>
</dbReference>
<keyword evidence="5" id="KW-1185">Reference proteome</keyword>
<feature type="region of interest" description="Disordered" evidence="1">
    <location>
        <begin position="276"/>
        <end position="344"/>
    </location>
</feature>
<dbReference type="OrthoDB" id="422827at2759"/>
<dbReference type="Pfam" id="PF07647">
    <property type="entry name" value="SAM_2"/>
    <property type="match status" value="1"/>
</dbReference>
<proteinExistence type="predicted"/>
<feature type="compositionally biased region" description="Polar residues" evidence="1">
    <location>
        <begin position="94"/>
        <end position="105"/>
    </location>
</feature>
<feature type="compositionally biased region" description="Low complexity" evidence="1">
    <location>
        <begin position="38"/>
        <end position="48"/>
    </location>
</feature>
<feature type="region of interest" description="Disordered" evidence="1">
    <location>
        <begin position="29"/>
        <end position="105"/>
    </location>
</feature>
<dbReference type="InterPro" id="IPR013761">
    <property type="entry name" value="SAM/pointed_sf"/>
</dbReference>
<feature type="region of interest" description="Disordered" evidence="1">
    <location>
        <begin position="648"/>
        <end position="725"/>
    </location>
</feature>
<reference evidence="4" key="1">
    <citation type="journal article" date="2020" name="Stud. Mycol.">
        <title>101 Dothideomycetes genomes: a test case for predicting lifestyles and emergence of pathogens.</title>
        <authorList>
            <person name="Haridas S."/>
            <person name="Albert R."/>
            <person name="Binder M."/>
            <person name="Bloem J."/>
            <person name="Labutti K."/>
            <person name="Salamov A."/>
            <person name="Andreopoulos B."/>
            <person name="Baker S."/>
            <person name="Barry K."/>
            <person name="Bills G."/>
            <person name="Bluhm B."/>
            <person name="Cannon C."/>
            <person name="Castanera R."/>
            <person name="Culley D."/>
            <person name="Daum C."/>
            <person name="Ezra D."/>
            <person name="Gonzalez J."/>
            <person name="Henrissat B."/>
            <person name="Kuo A."/>
            <person name="Liang C."/>
            <person name="Lipzen A."/>
            <person name="Lutzoni F."/>
            <person name="Magnuson J."/>
            <person name="Mondo S."/>
            <person name="Nolan M."/>
            <person name="Ohm R."/>
            <person name="Pangilinan J."/>
            <person name="Park H.-J."/>
            <person name="Ramirez L."/>
            <person name="Alfaro M."/>
            <person name="Sun H."/>
            <person name="Tritt A."/>
            <person name="Yoshinaga Y."/>
            <person name="Zwiers L.-H."/>
            <person name="Turgeon B."/>
            <person name="Goodwin S."/>
            <person name="Spatafora J."/>
            <person name="Crous P."/>
            <person name="Grigoriev I."/>
        </authorList>
    </citation>
    <scope>NUCLEOTIDE SEQUENCE</scope>
    <source>
        <strain evidence="4">CBS 121739</strain>
    </source>
</reference>
<dbReference type="SMART" id="SM00233">
    <property type="entry name" value="PH"/>
    <property type="match status" value="1"/>
</dbReference>
<evidence type="ECO:0000259" key="2">
    <source>
        <dbReference type="PROSITE" id="PS50003"/>
    </source>
</evidence>
<feature type="compositionally biased region" description="Low complexity" evidence="1">
    <location>
        <begin position="697"/>
        <end position="717"/>
    </location>
</feature>
<dbReference type="Proteomes" id="UP000799437">
    <property type="component" value="Unassembled WGS sequence"/>
</dbReference>
<evidence type="ECO:0008006" key="6">
    <source>
        <dbReference type="Google" id="ProtNLM"/>
    </source>
</evidence>
<feature type="compositionally biased region" description="Basic residues" evidence="1">
    <location>
        <begin position="333"/>
        <end position="342"/>
    </location>
</feature>
<dbReference type="InterPro" id="IPR001660">
    <property type="entry name" value="SAM"/>
</dbReference>
<feature type="compositionally biased region" description="Low complexity" evidence="1">
    <location>
        <begin position="650"/>
        <end position="667"/>
    </location>
</feature>
<accession>A0A6A6WB38</accession>
<sequence>MQAMTPITPLESGVEMFQKGQMQTLFPQRASGSTAFAQRQSRSSQPRPVSEATEIFDTDLEDDSTDLEDDDDDSSDFEEDSPKYSFDSSESRRSQTTLSSFEEITTPYSSRPVEFDFKPVDMKPVEGPRGPHLFRASQTSIDFDFDFALQLSPIALKSPMTLPPPPPQQEYPTERELLAAADTPATVIAPRQLTSLVSAMQDVDSSEVRSWSSMQVAMWMSDLGFDGSVVEKFKEHDITGAVLLDMQFEDLKELDIASFGKRHQLWNHIDALRENNGRISPAPTPFQDTTLPCSEHGRSKSRRRRDKSQEQHCGNGGDDDEILSPITPGGAANKKRRARKPRNINDIVTPAESVSIVAIEQLLPKPHKCAKGERCAKWRKQQRQLARLQEEHGFAISPENGGQIFIAGDPGNAGQAGRIVENVVLRPASENVASVVASSAALPSAQFPPLALHEEMLDFVEHRDPQENVKQFLSLQGWDSPDANFPVERPPTPPLDLFPPPAVVPLQPPVPATPHTNLKNLPKLSIPRAASALSATTTTTTTTTQDHLDPKTAFFSPCRSALSPADPGLAHLIYRFGTPASEMDVPVPVTALPSDPLSRDSSQSVPPNMLYRDPTQRSASRAAPDWRRPSFALPSLLEDRVFEEPASYQNNNHHNNAHHASSSSSSSLPTALPLDPKSAHDLKPPRSTPSSSRHHNPSSSSSLPSTTKPTATKSPYPGSTHAGWMKKRRTRLLRHEWTDAHFRLTGSSLAMHPNALPSSSALNTIDIDDYAVACSSVASGKLAARIRALRNASSSSFSSEGGSAGKGKAGGLDAAFEFQLVPAVEGEGGARWRRVWRDGAGIGGGSGLGGSGGSGGSGSGGGKTLHFAVETRDERIDWMRELMLAKALRAKGRGFEVEVNGRVI</sequence>
<name>A0A6A6WB38_9PEZI</name>
<protein>
    <recommendedName>
        <fullName evidence="6">SAM and PH domain-containing protein</fullName>
    </recommendedName>
</protein>
<evidence type="ECO:0000259" key="3">
    <source>
        <dbReference type="PROSITE" id="PS50105"/>
    </source>
</evidence>
<evidence type="ECO:0000313" key="5">
    <source>
        <dbReference type="Proteomes" id="UP000799437"/>
    </source>
</evidence>
<organism evidence="4 5">
    <name type="scientific">Pseudovirgaria hyperparasitica</name>
    <dbReference type="NCBI Taxonomy" id="470096"/>
    <lineage>
        <taxon>Eukaryota</taxon>
        <taxon>Fungi</taxon>
        <taxon>Dikarya</taxon>
        <taxon>Ascomycota</taxon>
        <taxon>Pezizomycotina</taxon>
        <taxon>Dothideomycetes</taxon>
        <taxon>Dothideomycetes incertae sedis</taxon>
        <taxon>Acrospermales</taxon>
        <taxon>Acrospermaceae</taxon>
        <taxon>Pseudovirgaria</taxon>
    </lineage>
</organism>
<feature type="compositionally biased region" description="Acidic residues" evidence="1">
    <location>
        <begin position="54"/>
        <end position="79"/>
    </location>
</feature>
<dbReference type="RefSeq" id="XP_033601850.1">
    <property type="nucleotide sequence ID" value="XM_033745451.1"/>
</dbReference>
<feature type="region of interest" description="Disordered" evidence="1">
    <location>
        <begin position="587"/>
        <end position="626"/>
    </location>
</feature>
<dbReference type="SUPFAM" id="SSF50729">
    <property type="entry name" value="PH domain-like"/>
    <property type="match status" value="1"/>
</dbReference>
<dbReference type="CDD" id="cd09535">
    <property type="entry name" value="SAM_BOI-like_fungal"/>
    <property type="match status" value="1"/>
</dbReference>
<evidence type="ECO:0000313" key="4">
    <source>
        <dbReference type="EMBL" id="KAF2759399.1"/>
    </source>
</evidence>
<dbReference type="PROSITE" id="PS50105">
    <property type="entry name" value="SAM_DOMAIN"/>
    <property type="match status" value="1"/>
</dbReference>
<dbReference type="SUPFAM" id="SSF47769">
    <property type="entry name" value="SAM/Pointed domain"/>
    <property type="match status" value="1"/>
</dbReference>
<dbReference type="SMART" id="SM00454">
    <property type="entry name" value="SAM"/>
    <property type="match status" value="1"/>
</dbReference>
<dbReference type="InterPro" id="IPR001849">
    <property type="entry name" value="PH_domain"/>
</dbReference>
<dbReference type="PROSITE" id="PS50003">
    <property type="entry name" value="PH_DOMAIN"/>
    <property type="match status" value="1"/>
</dbReference>
<feature type="domain" description="SAM" evidence="3">
    <location>
        <begin position="211"/>
        <end position="275"/>
    </location>
</feature>
<feature type="domain" description="PH" evidence="2">
    <location>
        <begin position="718"/>
        <end position="887"/>
    </location>
</feature>
<dbReference type="Gene3D" id="2.30.29.30">
    <property type="entry name" value="Pleckstrin-homology domain (PH domain)/Phosphotyrosine-binding domain (PTB)"/>
    <property type="match status" value="1"/>
</dbReference>
<dbReference type="Gene3D" id="1.10.150.50">
    <property type="entry name" value="Transcription Factor, Ets-1"/>
    <property type="match status" value="1"/>
</dbReference>
<dbReference type="InterPro" id="IPR011993">
    <property type="entry name" value="PH-like_dom_sf"/>
</dbReference>
<evidence type="ECO:0000256" key="1">
    <source>
        <dbReference type="SAM" id="MobiDB-lite"/>
    </source>
</evidence>
<dbReference type="GeneID" id="54486505"/>
<dbReference type="AlphaFoldDB" id="A0A6A6WB38"/>
<gene>
    <name evidence="4" type="ORF">EJ05DRAFT_485418</name>
</gene>